<evidence type="ECO:0000313" key="2">
    <source>
        <dbReference type="EMBL" id="CRK24401.1"/>
    </source>
</evidence>
<evidence type="ECO:0000313" key="4">
    <source>
        <dbReference type="Proteomes" id="UP000045706"/>
    </source>
</evidence>
<evidence type="ECO:0000313" key="1">
    <source>
        <dbReference type="EMBL" id="CRK23754.1"/>
    </source>
</evidence>
<feature type="non-terminal residue" evidence="2">
    <location>
        <position position="370"/>
    </location>
</feature>
<dbReference type="InterPro" id="IPR010349">
    <property type="entry name" value="Asparaginase_II"/>
</dbReference>
<proteinExistence type="predicted"/>
<dbReference type="PANTHER" id="PTHR42110">
    <property type="entry name" value="L-ASPARAGINASE, PUTATIVE (AFU_ORTHOLOGUE AFUA_3G11890)-RELATED"/>
    <property type="match status" value="1"/>
</dbReference>
<evidence type="ECO:0008006" key="5">
    <source>
        <dbReference type="Google" id="ProtNLM"/>
    </source>
</evidence>
<keyword evidence="3" id="KW-1185">Reference proteome</keyword>
<gene>
    <name evidence="1" type="ORF">BN1708_013788</name>
    <name evidence="2" type="ORF">BN1723_013284</name>
</gene>
<dbReference type="AlphaFoldDB" id="A0A0G4LQS4"/>
<dbReference type="Proteomes" id="UP000045706">
    <property type="component" value="Unassembled WGS sequence"/>
</dbReference>
<sequence length="370" mass="39323">MTRQYEDHILTTRGTVPENRHRVHAAIVDAENNLLLAVGDPERVTLVRSTIKPTQALAILETGALSPATDPAFTDADLALVCASHNSEDRHVARATALLARVPGGATEADLRCGGHDAVSPEVNRRWIRDGFVPGPLCNNCSGKHAAMLAGAAALGAGFADYQLPAHPMQARVKSVVEDLCGLSGDRVLWAIDGCNLPAPAVPLRNLATTFARFAAAADEVAQTPVGAATTAPSARTEKMARIYHAMALHPEMVAGENRFCTILMELFGGALFGKLGADGCYAIGIRESEHTRRLGAKGALGLAVKIEDGSIEILYMAVVEILLQLGIEIPPGREELLKFHQLKRKNTWGVETGIVTPVFKVRAAEAGEA</sequence>
<dbReference type="Proteomes" id="UP000044602">
    <property type="component" value="Unassembled WGS sequence"/>
</dbReference>
<name>A0A0G4LQS4_VERLO</name>
<reference evidence="3 4" key="1">
    <citation type="submission" date="2015-05" db="EMBL/GenBank/DDBJ databases">
        <authorList>
            <person name="Fogelqvist Johan"/>
        </authorList>
    </citation>
    <scope>NUCLEOTIDE SEQUENCE [LARGE SCALE GENOMIC DNA]</scope>
    <source>
        <strain evidence="1">VL1</strain>
        <strain evidence="2">VL2</strain>
    </source>
</reference>
<evidence type="ECO:0000313" key="3">
    <source>
        <dbReference type="Proteomes" id="UP000044602"/>
    </source>
</evidence>
<dbReference type="EMBL" id="CVQH01016224">
    <property type="protein sequence ID" value="CRK23754.1"/>
    <property type="molecule type" value="Genomic_DNA"/>
</dbReference>
<dbReference type="EMBL" id="CVQI01016224">
    <property type="protein sequence ID" value="CRK24401.1"/>
    <property type="molecule type" value="Genomic_DNA"/>
</dbReference>
<organism evidence="2 4">
    <name type="scientific">Verticillium longisporum</name>
    <name type="common">Verticillium dahliae var. longisporum</name>
    <dbReference type="NCBI Taxonomy" id="100787"/>
    <lineage>
        <taxon>Eukaryota</taxon>
        <taxon>Fungi</taxon>
        <taxon>Dikarya</taxon>
        <taxon>Ascomycota</taxon>
        <taxon>Pezizomycotina</taxon>
        <taxon>Sordariomycetes</taxon>
        <taxon>Hypocreomycetidae</taxon>
        <taxon>Glomerellales</taxon>
        <taxon>Plectosphaerellaceae</taxon>
        <taxon>Verticillium</taxon>
    </lineage>
</organism>
<accession>A0A0G4LQS4</accession>
<protein>
    <recommendedName>
        <fullName evidence="5">L-asparaginase II</fullName>
    </recommendedName>
</protein>
<dbReference type="PANTHER" id="PTHR42110:SF1">
    <property type="entry name" value="L-ASPARAGINASE, PUTATIVE (AFU_ORTHOLOGUE AFUA_3G11890)-RELATED"/>
    <property type="match status" value="1"/>
</dbReference>
<dbReference type="Pfam" id="PF06089">
    <property type="entry name" value="Asparaginase_II"/>
    <property type="match status" value="1"/>
</dbReference>